<evidence type="ECO:0000256" key="2">
    <source>
        <dbReference type="ARBA" id="ARBA00004167"/>
    </source>
</evidence>
<dbReference type="PRINTS" id="PR00463">
    <property type="entry name" value="EP450I"/>
</dbReference>
<reference evidence="16" key="1">
    <citation type="submission" date="2013-01" db="EMBL/GenBank/DDBJ databases">
        <title>Draft Genome Sequence of a Mulberry Tree, Morus notabilis C.K. Schneid.</title>
        <authorList>
            <person name="He N."/>
            <person name="Zhao S."/>
        </authorList>
    </citation>
    <scope>NUCLEOTIDE SEQUENCE</scope>
</reference>
<evidence type="ECO:0000256" key="14">
    <source>
        <dbReference type="SAM" id="Phobius"/>
    </source>
</evidence>
<evidence type="ECO:0000256" key="10">
    <source>
        <dbReference type="ARBA" id="ARBA00023033"/>
    </source>
</evidence>
<evidence type="ECO:0000256" key="3">
    <source>
        <dbReference type="ARBA" id="ARBA00010617"/>
    </source>
</evidence>
<dbReference type="STRING" id="981085.W9SX45"/>
<gene>
    <name evidence="15" type="ORF">L484_006592</name>
</gene>
<keyword evidence="6 12" id="KW-0479">Metal-binding</keyword>
<dbReference type="GO" id="GO:0010268">
    <property type="term" value="P:brassinosteroid homeostasis"/>
    <property type="evidence" value="ECO:0007669"/>
    <property type="project" value="TreeGrafter"/>
</dbReference>
<dbReference type="InterPro" id="IPR017972">
    <property type="entry name" value="Cyt_P450_CS"/>
</dbReference>
<dbReference type="GO" id="GO:0016020">
    <property type="term" value="C:membrane"/>
    <property type="evidence" value="ECO:0007669"/>
    <property type="project" value="UniProtKB-SubCell"/>
</dbReference>
<evidence type="ECO:0000256" key="13">
    <source>
        <dbReference type="RuleBase" id="RU000461"/>
    </source>
</evidence>
<dbReference type="GO" id="GO:0016705">
    <property type="term" value="F:oxidoreductase activity, acting on paired donors, with incorporation or reduction of molecular oxygen"/>
    <property type="evidence" value="ECO:0007669"/>
    <property type="project" value="InterPro"/>
</dbReference>
<keyword evidence="16" id="KW-1185">Reference proteome</keyword>
<accession>W9SX45</accession>
<keyword evidence="9 12" id="KW-0408">Iron</keyword>
<dbReference type="PANTHER" id="PTHR24286">
    <property type="entry name" value="CYTOCHROME P450 26"/>
    <property type="match status" value="1"/>
</dbReference>
<dbReference type="GO" id="GO:0016132">
    <property type="term" value="P:brassinosteroid biosynthetic process"/>
    <property type="evidence" value="ECO:0007669"/>
    <property type="project" value="TreeGrafter"/>
</dbReference>
<dbReference type="eggNOG" id="KOG0157">
    <property type="taxonomic scope" value="Eukaryota"/>
</dbReference>
<dbReference type="EMBL" id="KE346262">
    <property type="protein sequence ID" value="EXC31560.1"/>
    <property type="molecule type" value="Genomic_DNA"/>
</dbReference>
<keyword evidence="4 12" id="KW-0349">Heme</keyword>
<feature type="transmembrane region" description="Helical" evidence="14">
    <location>
        <begin position="273"/>
        <end position="300"/>
    </location>
</feature>
<dbReference type="FunFam" id="1.10.630.10:FF:000020">
    <property type="entry name" value="Cytochrome P450 family protein"/>
    <property type="match status" value="1"/>
</dbReference>
<evidence type="ECO:0000313" key="15">
    <source>
        <dbReference type="EMBL" id="EXC31560.1"/>
    </source>
</evidence>
<keyword evidence="8 13" id="KW-0560">Oxidoreductase</keyword>
<keyword evidence="11 14" id="KW-0472">Membrane</keyword>
<comment type="subcellular location">
    <subcellularLocation>
        <location evidence="2">Membrane</location>
        <topology evidence="2">Single-pass membrane protein</topology>
    </subcellularLocation>
</comment>
<dbReference type="InterPro" id="IPR036396">
    <property type="entry name" value="Cyt_P450_sf"/>
</dbReference>
<dbReference type="GO" id="GO:0005506">
    <property type="term" value="F:iron ion binding"/>
    <property type="evidence" value="ECO:0007669"/>
    <property type="project" value="InterPro"/>
</dbReference>
<protein>
    <submittedName>
        <fullName evidence="15">Cytochrome P450 87A3</fullName>
    </submittedName>
</protein>
<dbReference type="OrthoDB" id="1372046at2759"/>
<evidence type="ECO:0000256" key="8">
    <source>
        <dbReference type="ARBA" id="ARBA00023002"/>
    </source>
</evidence>
<evidence type="ECO:0000256" key="11">
    <source>
        <dbReference type="ARBA" id="ARBA00023136"/>
    </source>
</evidence>
<dbReference type="GO" id="GO:0016125">
    <property type="term" value="P:sterol metabolic process"/>
    <property type="evidence" value="ECO:0007669"/>
    <property type="project" value="TreeGrafter"/>
</dbReference>
<evidence type="ECO:0000256" key="1">
    <source>
        <dbReference type="ARBA" id="ARBA00001971"/>
    </source>
</evidence>
<evidence type="ECO:0000256" key="9">
    <source>
        <dbReference type="ARBA" id="ARBA00023004"/>
    </source>
</evidence>
<evidence type="ECO:0000256" key="5">
    <source>
        <dbReference type="ARBA" id="ARBA00022692"/>
    </source>
</evidence>
<dbReference type="InterPro" id="IPR002401">
    <property type="entry name" value="Cyt_P450_E_grp-I"/>
</dbReference>
<dbReference type="GO" id="GO:0004497">
    <property type="term" value="F:monooxygenase activity"/>
    <property type="evidence" value="ECO:0007669"/>
    <property type="project" value="UniProtKB-KW"/>
</dbReference>
<evidence type="ECO:0000256" key="7">
    <source>
        <dbReference type="ARBA" id="ARBA00022989"/>
    </source>
</evidence>
<dbReference type="Gene3D" id="1.10.630.10">
    <property type="entry name" value="Cytochrome P450"/>
    <property type="match status" value="1"/>
</dbReference>
<dbReference type="AlphaFoldDB" id="W9SX45"/>
<dbReference type="InterPro" id="IPR001128">
    <property type="entry name" value="Cyt_P450"/>
</dbReference>
<evidence type="ECO:0000256" key="4">
    <source>
        <dbReference type="ARBA" id="ARBA00022617"/>
    </source>
</evidence>
<keyword evidence="7 14" id="KW-1133">Transmembrane helix</keyword>
<comment type="cofactor">
    <cofactor evidence="1 12">
        <name>heme</name>
        <dbReference type="ChEBI" id="CHEBI:30413"/>
    </cofactor>
</comment>
<keyword evidence="5 14" id="KW-0812">Transmembrane</keyword>
<dbReference type="PANTHER" id="PTHR24286:SF305">
    <property type="entry name" value="CYTOCHROME P450 708A2"/>
    <property type="match status" value="1"/>
</dbReference>
<comment type="similarity">
    <text evidence="3 13">Belongs to the cytochrome P450 family.</text>
</comment>
<sequence>MWNTICLSVVGLVVIWISNWIRRWRNPKCNGVLPPGSMGFPLIGETLPLIIPTYSLDLHPFIKNRLQRYGSIFRTSIVGRPVVISADPEFNNFLFQQEGSLVELYYLDTFSKIFVHEGVSRTNEFGVVHKYIRSIFLNHFGAERLKEKLLPEIEQMVNKTLSAWSTQASVEVKHAASVLVLDFSAKQIISYDAKKSSESLSETYTRIIQGFMSFPLNIPGTAYNQCVKDQKKIIAMLRDMLKERRASPETNRGDFLDQISKDMDKEKFLSEDFVVQLIFGGLFATFESVSAVLALGFMLLSEHPSVLEEMIAEHETILKNREHPNSLLAWGEYKSMTFTLQVINETLRLGNVAPGLLRKALKDIRVKGFTIPKGWAIMMVTSALQLSPSTFKNPLEFNPWRWKDLDSLVISKNFMPFGRGMRQCAGAEYSRAFMATFFHVLLTKYRWTTIKVGNVSRNPILRFGNGIHIKFSKKN</sequence>
<evidence type="ECO:0000313" key="16">
    <source>
        <dbReference type="Proteomes" id="UP000030645"/>
    </source>
</evidence>
<dbReference type="PROSITE" id="PS00086">
    <property type="entry name" value="CYTOCHROME_P450"/>
    <property type="match status" value="1"/>
</dbReference>
<dbReference type="Proteomes" id="UP000030645">
    <property type="component" value="Unassembled WGS sequence"/>
</dbReference>
<dbReference type="GO" id="GO:0020037">
    <property type="term" value="F:heme binding"/>
    <property type="evidence" value="ECO:0007669"/>
    <property type="project" value="InterPro"/>
</dbReference>
<organism evidence="15 16">
    <name type="scientific">Morus notabilis</name>
    <dbReference type="NCBI Taxonomy" id="981085"/>
    <lineage>
        <taxon>Eukaryota</taxon>
        <taxon>Viridiplantae</taxon>
        <taxon>Streptophyta</taxon>
        <taxon>Embryophyta</taxon>
        <taxon>Tracheophyta</taxon>
        <taxon>Spermatophyta</taxon>
        <taxon>Magnoliopsida</taxon>
        <taxon>eudicotyledons</taxon>
        <taxon>Gunneridae</taxon>
        <taxon>Pentapetalae</taxon>
        <taxon>rosids</taxon>
        <taxon>fabids</taxon>
        <taxon>Rosales</taxon>
        <taxon>Moraceae</taxon>
        <taxon>Moreae</taxon>
        <taxon>Morus</taxon>
    </lineage>
</organism>
<evidence type="ECO:0000256" key="12">
    <source>
        <dbReference type="PIRSR" id="PIRSR602401-1"/>
    </source>
</evidence>
<dbReference type="KEGG" id="mnt:21390017"/>
<proteinExistence type="inferred from homology"/>
<dbReference type="Pfam" id="PF00067">
    <property type="entry name" value="p450"/>
    <property type="match status" value="1"/>
</dbReference>
<evidence type="ECO:0000256" key="6">
    <source>
        <dbReference type="ARBA" id="ARBA00022723"/>
    </source>
</evidence>
<feature type="binding site" description="axial binding residue" evidence="12">
    <location>
        <position position="424"/>
    </location>
    <ligand>
        <name>heme</name>
        <dbReference type="ChEBI" id="CHEBI:30413"/>
    </ligand>
    <ligandPart>
        <name>Fe</name>
        <dbReference type="ChEBI" id="CHEBI:18248"/>
    </ligandPart>
</feature>
<name>W9SX45_9ROSA</name>
<dbReference type="SUPFAM" id="SSF48264">
    <property type="entry name" value="Cytochrome P450"/>
    <property type="match status" value="1"/>
</dbReference>
<dbReference type="CDD" id="cd11043">
    <property type="entry name" value="CYP90-like"/>
    <property type="match status" value="1"/>
</dbReference>
<keyword evidence="10 13" id="KW-0503">Monooxygenase</keyword>